<dbReference type="Proteomes" id="UP000887569">
    <property type="component" value="Unplaced"/>
</dbReference>
<evidence type="ECO:0000313" key="1">
    <source>
        <dbReference type="Proteomes" id="UP000887569"/>
    </source>
</evidence>
<protein>
    <submittedName>
        <fullName evidence="2">Uncharacterized protein</fullName>
    </submittedName>
</protein>
<sequence>MTLIVCVKSIKFQSHSYTQHPLETIRRTEADIRTDRCGRALRSRHNL</sequence>
<evidence type="ECO:0000313" key="2">
    <source>
        <dbReference type="WBParaSite" id="PgE209_g001_t02"/>
    </source>
</evidence>
<keyword evidence="1" id="KW-1185">Reference proteome</keyword>
<organism evidence="1 2">
    <name type="scientific">Parascaris univalens</name>
    <name type="common">Nematode worm</name>
    <dbReference type="NCBI Taxonomy" id="6257"/>
    <lineage>
        <taxon>Eukaryota</taxon>
        <taxon>Metazoa</taxon>
        <taxon>Ecdysozoa</taxon>
        <taxon>Nematoda</taxon>
        <taxon>Chromadorea</taxon>
        <taxon>Rhabditida</taxon>
        <taxon>Spirurina</taxon>
        <taxon>Ascaridomorpha</taxon>
        <taxon>Ascaridoidea</taxon>
        <taxon>Ascarididae</taxon>
        <taxon>Parascaris</taxon>
    </lineage>
</organism>
<reference evidence="2" key="1">
    <citation type="submission" date="2022-11" db="UniProtKB">
        <authorList>
            <consortium name="WormBaseParasite"/>
        </authorList>
    </citation>
    <scope>IDENTIFICATION</scope>
</reference>
<proteinExistence type="predicted"/>
<accession>A0A915A6T0</accession>
<dbReference type="AlphaFoldDB" id="A0A915A6T0"/>
<name>A0A915A6T0_PARUN</name>
<dbReference type="WBParaSite" id="PgE209_g001_t02">
    <property type="protein sequence ID" value="PgE209_g001_t02"/>
    <property type="gene ID" value="PgE209_g001"/>
</dbReference>